<evidence type="ECO:0000259" key="13">
    <source>
        <dbReference type="Pfam" id="PF01931"/>
    </source>
</evidence>
<evidence type="ECO:0000256" key="9">
    <source>
        <dbReference type="ARBA" id="ARBA00038901"/>
    </source>
</evidence>
<dbReference type="AlphaFoldDB" id="A0AAJ5JZX7"/>
<accession>A0AAJ5JZX7</accession>
<evidence type="ECO:0000256" key="1">
    <source>
        <dbReference type="ARBA" id="ARBA00001936"/>
    </source>
</evidence>
<keyword evidence="5" id="KW-0378">Hydrolase</keyword>
<keyword evidence="4" id="KW-0547">Nucleotide-binding</keyword>
<keyword evidence="6" id="KW-0460">Magnesium</keyword>
<evidence type="ECO:0000313" key="16">
    <source>
        <dbReference type="Proteomes" id="UP000308000"/>
    </source>
</evidence>
<comment type="cofactor">
    <cofactor evidence="2">
        <name>Mg(2+)</name>
        <dbReference type="ChEBI" id="CHEBI:18420"/>
    </cofactor>
</comment>
<evidence type="ECO:0000256" key="4">
    <source>
        <dbReference type="ARBA" id="ARBA00022741"/>
    </source>
</evidence>
<reference evidence="14 17" key="2">
    <citation type="submission" date="2020-08" db="EMBL/GenBank/DDBJ databases">
        <title>Genomic Encyclopedia of Type Strains, Phase IV (KMG-IV): sequencing the most valuable type-strain genomes for metagenomic binning, comparative biology and taxonomic classification.</title>
        <authorList>
            <person name="Goeker M."/>
        </authorList>
    </citation>
    <scope>NUCLEOTIDE SEQUENCE [LARGE SCALE GENOMIC DNA]</scope>
    <source>
        <strain evidence="14 17">DSM 105434</strain>
    </source>
</reference>
<evidence type="ECO:0000256" key="5">
    <source>
        <dbReference type="ARBA" id="ARBA00022801"/>
    </source>
</evidence>
<dbReference type="GO" id="GO:0046872">
    <property type="term" value="F:metal ion binding"/>
    <property type="evidence" value="ECO:0007669"/>
    <property type="project" value="UniProtKB-KW"/>
</dbReference>
<evidence type="ECO:0000313" key="14">
    <source>
        <dbReference type="EMBL" id="MBB5297381.1"/>
    </source>
</evidence>
<keyword evidence="7" id="KW-0546">Nucleotide metabolism</keyword>
<dbReference type="GO" id="GO:0006772">
    <property type="term" value="P:thiamine metabolic process"/>
    <property type="evidence" value="ECO:0007669"/>
    <property type="project" value="TreeGrafter"/>
</dbReference>
<dbReference type="EMBL" id="VBRC01000007">
    <property type="protein sequence ID" value="TLK26652.1"/>
    <property type="molecule type" value="Genomic_DNA"/>
</dbReference>
<dbReference type="InterPro" id="IPR026533">
    <property type="entry name" value="NTPase/PRRC1"/>
</dbReference>
<comment type="similarity">
    <text evidence="12">Belongs to the YjjX NTPase family.</text>
</comment>
<dbReference type="GO" id="GO:0009117">
    <property type="term" value="P:nucleotide metabolic process"/>
    <property type="evidence" value="ECO:0007669"/>
    <property type="project" value="UniProtKB-KW"/>
</dbReference>
<dbReference type="Gene3D" id="3.90.950.10">
    <property type="match status" value="1"/>
</dbReference>
<gene>
    <name evidence="15" type="primary">yjjX</name>
    <name evidence="15" type="ORF">FCS05_11730</name>
    <name evidence="14" type="ORF">HNQ10_004254</name>
</gene>
<dbReference type="Pfam" id="PF01931">
    <property type="entry name" value="NTPase_I-T"/>
    <property type="match status" value="1"/>
</dbReference>
<dbReference type="InterPro" id="IPR029001">
    <property type="entry name" value="ITPase-like_fam"/>
</dbReference>
<dbReference type="PANTHER" id="PTHR34699:SF2">
    <property type="entry name" value="NON-CANONICAL PURINE NTP PHOSPHATASE_PRRC1 DOMAIN-CONTAINING PROTEIN"/>
    <property type="match status" value="1"/>
</dbReference>
<dbReference type="EMBL" id="JACHFV010000024">
    <property type="protein sequence ID" value="MBB5297381.1"/>
    <property type="molecule type" value="Genomic_DNA"/>
</dbReference>
<evidence type="ECO:0000313" key="15">
    <source>
        <dbReference type="EMBL" id="TLK26652.1"/>
    </source>
</evidence>
<dbReference type="GO" id="GO:0000166">
    <property type="term" value="F:nucleotide binding"/>
    <property type="evidence" value="ECO:0007669"/>
    <property type="project" value="UniProtKB-KW"/>
</dbReference>
<dbReference type="Proteomes" id="UP000536909">
    <property type="component" value="Unassembled WGS sequence"/>
</dbReference>
<keyword evidence="3" id="KW-0479">Metal-binding</keyword>
<dbReference type="GO" id="GO:0103023">
    <property type="term" value="F:ITPase activity"/>
    <property type="evidence" value="ECO:0007669"/>
    <property type="project" value="UniProtKB-EC"/>
</dbReference>
<dbReference type="NCBIfam" id="TIGR00258">
    <property type="entry name" value="inosine/xanthosine triphosphatase"/>
    <property type="match status" value="1"/>
</dbReference>
<name>A0AAJ5JZX7_9DEIO</name>
<evidence type="ECO:0000256" key="11">
    <source>
        <dbReference type="ARBA" id="ARBA00048781"/>
    </source>
</evidence>
<dbReference type="InterPro" id="IPR050299">
    <property type="entry name" value="YjjX_NTPase"/>
</dbReference>
<dbReference type="InterPro" id="IPR002786">
    <property type="entry name" value="Non_canon_purine_NTPase"/>
</dbReference>
<dbReference type="FunFam" id="3.90.950.10:FF:000002">
    <property type="entry name" value="Inosine/xanthosine triphosphatase"/>
    <property type="match status" value="1"/>
</dbReference>
<dbReference type="PANTHER" id="PTHR34699">
    <property type="match status" value="1"/>
</dbReference>
<evidence type="ECO:0000256" key="2">
    <source>
        <dbReference type="ARBA" id="ARBA00001946"/>
    </source>
</evidence>
<comment type="caution">
    <text evidence="15">The sequence shown here is derived from an EMBL/GenBank/DDBJ whole genome shotgun (WGS) entry which is preliminary data.</text>
</comment>
<evidence type="ECO:0000256" key="8">
    <source>
        <dbReference type="ARBA" id="ARBA00023211"/>
    </source>
</evidence>
<keyword evidence="8" id="KW-0464">Manganese</keyword>
<dbReference type="SUPFAM" id="SSF52972">
    <property type="entry name" value="ITPase-like"/>
    <property type="match status" value="1"/>
</dbReference>
<evidence type="ECO:0000256" key="12">
    <source>
        <dbReference type="ARBA" id="ARBA00060855"/>
    </source>
</evidence>
<dbReference type="RefSeq" id="WP_129119074.1">
    <property type="nucleotide sequence ID" value="NZ_BSUI01000031.1"/>
</dbReference>
<dbReference type="Proteomes" id="UP000308000">
    <property type="component" value="Unassembled WGS sequence"/>
</dbReference>
<evidence type="ECO:0000256" key="7">
    <source>
        <dbReference type="ARBA" id="ARBA00023080"/>
    </source>
</evidence>
<protein>
    <recommendedName>
        <fullName evidence="9">inosine/xanthosine triphosphatase</fullName>
        <ecNumber evidence="9">3.6.1.73</ecNumber>
    </recommendedName>
</protein>
<dbReference type="EC" id="3.6.1.73" evidence="9"/>
<organism evidence="15 16">
    <name type="scientific">Deinococcus metallilatus</name>
    <dbReference type="NCBI Taxonomy" id="1211322"/>
    <lineage>
        <taxon>Bacteria</taxon>
        <taxon>Thermotogati</taxon>
        <taxon>Deinococcota</taxon>
        <taxon>Deinococci</taxon>
        <taxon>Deinococcales</taxon>
        <taxon>Deinococcaceae</taxon>
        <taxon>Deinococcus</taxon>
    </lineage>
</organism>
<comment type="cofactor">
    <cofactor evidence="1">
        <name>Mn(2+)</name>
        <dbReference type="ChEBI" id="CHEBI:29035"/>
    </cofactor>
</comment>
<proteinExistence type="inferred from homology"/>
<comment type="catalytic activity">
    <reaction evidence="11">
        <text>XTP + H2O = XDP + phosphate + H(+)</text>
        <dbReference type="Rhea" id="RHEA:28406"/>
        <dbReference type="ChEBI" id="CHEBI:15377"/>
        <dbReference type="ChEBI" id="CHEBI:15378"/>
        <dbReference type="ChEBI" id="CHEBI:43474"/>
        <dbReference type="ChEBI" id="CHEBI:59884"/>
        <dbReference type="ChEBI" id="CHEBI:61314"/>
        <dbReference type="EC" id="3.6.1.73"/>
    </reaction>
</comment>
<feature type="domain" description="Non-canonical purine NTP phosphatase/PRRC1" evidence="13">
    <location>
        <begin position="12"/>
        <end position="177"/>
    </location>
</feature>
<evidence type="ECO:0000313" key="17">
    <source>
        <dbReference type="Proteomes" id="UP000536909"/>
    </source>
</evidence>
<evidence type="ECO:0000256" key="10">
    <source>
        <dbReference type="ARBA" id="ARBA00048174"/>
    </source>
</evidence>
<sequence>MSGSTGPLVRVGSLNPAKVQPVRDVFRAWWPEVSVEGVAVVSGVPDQPIGEAQTREGAVNRARAALALIGQREGWGVGLEGGVAFQGADGWLFGVVAVAHAREGQVRVEVSRTAELRLPPLVAARVRAGEELGPVMDHVLGLTDLKRGVGSVGALTGGLITRADVWRQAVALAATPLRDGLPGGALLYAEA</sequence>
<comment type="catalytic activity">
    <reaction evidence="10">
        <text>ITP + H2O = IDP + phosphate + H(+)</text>
        <dbReference type="Rhea" id="RHEA:28330"/>
        <dbReference type="ChEBI" id="CHEBI:15377"/>
        <dbReference type="ChEBI" id="CHEBI:15378"/>
        <dbReference type="ChEBI" id="CHEBI:43474"/>
        <dbReference type="ChEBI" id="CHEBI:58280"/>
        <dbReference type="ChEBI" id="CHEBI:61402"/>
        <dbReference type="EC" id="3.6.1.73"/>
    </reaction>
</comment>
<evidence type="ECO:0000256" key="3">
    <source>
        <dbReference type="ARBA" id="ARBA00022723"/>
    </source>
</evidence>
<keyword evidence="17" id="KW-1185">Reference proteome</keyword>
<reference evidence="15 16" key="1">
    <citation type="submission" date="2019-04" db="EMBL/GenBank/DDBJ databases">
        <title>Deinococcus metalilatus MA1002 mutant No.5.</title>
        <authorList>
            <person name="Park W."/>
            <person name="Park C."/>
        </authorList>
    </citation>
    <scope>NUCLEOTIDE SEQUENCE [LARGE SCALE GENOMIC DNA]</scope>
    <source>
        <strain evidence="15 16">MA1002-m5</strain>
    </source>
</reference>
<evidence type="ECO:0000256" key="6">
    <source>
        <dbReference type="ARBA" id="ARBA00022842"/>
    </source>
</evidence>